<evidence type="ECO:0000259" key="1">
    <source>
        <dbReference type="Pfam" id="PF07678"/>
    </source>
</evidence>
<dbReference type="PANTHER" id="PTHR11412">
    <property type="entry name" value="MACROGLOBULIN / COMPLEMENT"/>
    <property type="match status" value="1"/>
</dbReference>
<feature type="non-terminal residue" evidence="2">
    <location>
        <position position="177"/>
    </location>
</feature>
<dbReference type="Proteomes" id="UP000228934">
    <property type="component" value="Unassembled WGS sequence"/>
</dbReference>
<proteinExistence type="predicted"/>
<sequence>MKRNQDVAFKVPSSIVPKSKISRILSINGNILGEVIDTIVSGKSIQTLVSIPKGSAETDLMRVAPIFYVYHYLQTKNEWSLLGPNTFMIQIEMQKKLKDGVSSILAFRNGDHSYSLWRDSDPSTWLTAFALRTFGEVQKYVSLDHMSVCNSLIWLIEKCQSKDGSFQEKSSSNPIKL</sequence>
<reference evidence="3" key="1">
    <citation type="journal article" date="2017" name="Nat. Commun.">
        <title>The North American bullfrog draft genome provides insight into hormonal regulation of long noncoding RNA.</title>
        <authorList>
            <person name="Hammond S.A."/>
            <person name="Warren R.L."/>
            <person name="Vandervalk B.P."/>
            <person name="Kucuk E."/>
            <person name="Khan H."/>
            <person name="Gibb E.A."/>
            <person name="Pandoh P."/>
            <person name="Kirk H."/>
            <person name="Zhao Y."/>
            <person name="Jones M."/>
            <person name="Mungall A.J."/>
            <person name="Coope R."/>
            <person name="Pleasance S."/>
            <person name="Moore R.A."/>
            <person name="Holt R.A."/>
            <person name="Round J.M."/>
            <person name="Ohora S."/>
            <person name="Walle B.V."/>
            <person name="Veldhoen N."/>
            <person name="Helbing C.C."/>
            <person name="Birol I."/>
        </authorList>
    </citation>
    <scope>NUCLEOTIDE SEQUENCE [LARGE SCALE GENOMIC DNA]</scope>
</reference>
<dbReference type="Gene3D" id="2.60.120.1540">
    <property type="match status" value="1"/>
</dbReference>
<dbReference type="SUPFAM" id="SSF48239">
    <property type="entry name" value="Terpenoid cyclases/Protein prenyltransferases"/>
    <property type="match status" value="1"/>
</dbReference>
<evidence type="ECO:0000313" key="3">
    <source>
        <dbReference type="Proteomes" id="UP000228934"/>
    </source>
</evidence>
<dbReference type="Pfam" id="PF07678">
    <property type="entry name" value="TED_complement"/>
    <property type="match status" value="1"/>
</dbReference>
<dbReference type="OrthoDB" id="6359008at2759"/>
<dbReference type="AlphaFoldDB" id="A0A2G9S0L9"/>
<organism evidence="2 3">
    <name type="scientific">Aquarana catesbeiana</name>
    <name type="common">American bullfrog</name>
    <name type="synonym">Rana catesbeiana</name>
    <dbReference type="NCBI Taxonomy" id="8400"/>
    <lineage>
        <taxon>Eukaryota</taxon>
        <taxon>Metazoa</taxon>
        <taxon>Chordata</taxon>
        <taxon>Craniata</taxon>
        <taxon>Vertebrata</taxon>
        <taxon>Euteleostomi</taxon>
        <taxon>Amphibia</taxon>
        <taxon>Batrachia</taxon>
        <taxon>Anura</taxon>
        <taxon>Neobatrachia</taxon>
        <taxon>Ranoidea</taxon>
        <taxon>Ranidae</taxon>
        <taxon>Aquarana</taxon>
    </lineage>
</organism>
<dbReference type="GO" id="GO:0005615">
    <property type="term" value="C:extracellular space"/>
    <property type="evidence" value="ECO:0007669"/>
    <property type="project" value="InterPro"/>
</dbReference>
<dbReference type="Gene3D" id="1.50.10.20">
    <property type="match status" value="1"/>
</dbReference>
<dbReference type="PANTHER" id="PTHR11412:SF83">
    <property type="entry name" value="COMPLEMENT C5"/>
    <property type="match status" value="1"/>
</dbReference>
<accession>A0A2G9S0L9</accession>
<dbReference type="InterPro" id="IPR011626">
    <property type="entry name" value="Alpha-macroglobulin_TED"/>
</dbReference>
<gene>
    <name evidence="2" type="ORF">AB205_0125310</name>
</gene>
<feature type="domain" description="Alpha-macroglobulin-like TED" evidence="1">
    <location>
        <begin position="26"/>
        <end position="174"/>
    </location>
</feature>
<protein>
    <recommendedName>
        <fullName evidence="1">Alpha-macroglobulin-like TED domain-containing protein</fullName>
    </recommendedName>
</protein>
<dbReference type="InterPro" id="IPR008930">
    <property type="entry name" value="Terpenoid_cyclase/PrenylTrfase"/>
</dbReference>
<dbReference type="EMBL" id="KV928193">
    <property type="protein sequence ID" value="PIO33650.1"/>
    <property type="molecule type" value="Genomic_DNA"/>
</dbReference>
<dbReference type="InterPro" id="IPR050473">
    <property type="entry name" value="A2M/Complement_sys"/>
</dbReference>
<keyword evidence="3" id="KW-1185">Reference proteome</keyword>
<evidence type="ECO:0000313" key="2">
    <source>
        <dbReference type="EMBL" id="PIO33650.1"/>
    </source>
</evidence>
<name>A0A2G9S0L9_AQUCT</name>